<dbReference type="InterPro" id="IPR036047">
    <property type="entry name" value="F-box-like_dom_sf"/>
</dbReference>
<dbReference type="SUPFAM" id="SSF81383">
    <property type="entry name" value="F-box domain"/>
    <property type="match status" value="1"/>
</dbReference>
<accession>A0AAV9TXP1</accession>
<gene>
    <name evidence="2" type="ORF">TWF696_003235</name>
</gene>
<evidence type="ECO:0000313" key="3">
    <source>
        <dbReference type="Proteomes" id="UP001375240"/>
    </source>
</evidence>
<sequence length="562" mass="65906">MVSSKNYLDDFPSEILLDICSYLADHRPSLDAVGLTCKRFYEVAAEYRCQTIQAEWDAQGKLSTPTRLSEWAHAKKRFPRCLVIPDWTASRGESYSFRDSLKGIQEALSNNEDMSFDKLESLCFDHPKNPDDNNSRTTLHIINQFPRIKKLKMPITLEMMEEADKLSGRSILPFSWPWRSDPPRSFLPLQNLEHLSFEIYRPGEMLFNLNPDVSLIWDLMFKNLDLNALRCLRASFTDWKYFLDAARKSGRVEDLLQWLGWPIIRSMEIFLDSHPKFRHEWPRKLSLKTLQLMLFPWPASNFASLGFIQPEALQTLSLVFCTSWRGNLDWLTHFQPGQFVNLKCFQIIDTDIFSEMLEDFLWELPPLEALFVSLNGLEHFNYHSLDKHKDTMKRLVLTSTERAWCARFDTSRSCPTLEPQTYFRSWNKLEELTFHLHPLINLRLPPSLKFLSLMDIDFEVGGERDTNIYFDMIEMFALRQMPRLRPRKWNLQAVIINPALPLYLDIGPSFRIFTTKACRGTRESEIIIGIDEIKESDFYRRFEGTAILRPDGMPTSWIDSYS</sequence>
<dbReference type="AlphaFoldDB" id="A0AAV9TXP1"/>
<comment type="caution">
    <text evidence="2">The sequence shown here is derived from an EMBL/GenBank/DDBJ whole genome shotgun (WGS) entry which is preliminary data.</text>
</comment>
<evidence type="ECO:0000313" key="2">
    <source>
        <dbReference type="EMBL" id="KAK6331168.1"/>
    </source>
</evidence>
<dbReference type="EMBL" id="JAVHNQ010000016">
    <property type="protein sequence ID" value="KAK6331168.1"/>
    <property type="molecule type" value="Genomic_DNA"/>
</dbReference>
<dbReference type="InterPro" id="IPR001810">
    <property type="entry name" value="F-box_dom"/>
</dbReference>
<evidence type="ECO:0000259" key="1">
    <source>
        <dbReference type="Pfam" id="PF12937"/>
    </source>
</evidence>
<name>A0AAV9TXP1_9PEZI</name>
<protein>
    <recommendedName>
        <fullName evidence="1">F-box domain-containing protein</fullName>
    </recommendedName>
</protein>
<keyword evidence="3" id="KW-1185">Reference proteome</keyword>
<reference evidence="2 3" key="1">
    <citation type="submission" date="2019-10" db="EMBL/GenBank/DDBJ databases">
        <authorList>
            <person name="Palmer J.M."/>
        </authorList>
    </citation>
    <scope>NUCLEOTIDE SEQUENCE [LARGE SCALE GENOMIC DNA]</scope>
    <source>
        <strain evidence="2 3">TWF696</strain>
    </source>
</reference>
<organism evidence="2 3">
    <name type="scientific">Orbilia brochopaga</name>
    <dbReference type="NCBI Taxonomy" id="3140254"/>
    <lineage>
        <taxon>Eukaryota</taxon>
        <taxon>Fungi</taxon>
        <taxon>Dikarya</taxon>
        <taxon>Ascomycota</taxon>
        <taxon>Pezizomycotina</taxon>
        <taxon>Orbiliomycetes</taxon>
        <taxon>Orbiliales</taxon>
        <taxon>Orbiliaceae</taxon>
        <taxon>Orbilia</taxon>
    </lineage>
</organism>
<dbReference type="Pfam" id="PF12937">
    <property type="entry name" value="F-box-like"/>
    <property type="match status" value="1"/>
</dbReference>
<proteinExistence type="predicted"/>
<feature type="domain" description="F-box" evidence="1">
    <location>
        <begin position="9"/>
        <end position="45"/>
    </location>
</feature>
<dbReference type="Proteomes" id="UP001375240">
    <property type="component" value="Unassembled WGS sequence"/>
</dbReference>